<comment type="caution">
    <text evidence="3">The sequence shown here is derived from an EMBL/GenBank/DDBJ whole genome shotgun (WGS) entry which is preliminary data.</text>
</comment>
<keyword evidence="2" id="KW-0812">Transmembrane</keyword>
<dbReference type="Proteomes" id="UP000044098">
    <property type="component" value="Unassembled WGS sequence"/>
</dbReference>
<evidence type="ECO:0000256" key="2">
    <source>
        <dbReference type="SAM" id="Phobius"/>
    </source>
</evidence>
<accession>A0AAD2KKV6</accession>
<organism evidence="3 4">
    <name type="scientific">Achromobacter aegrifaciens</name>
    <dbReference type="NCBI Taxonomy" id="1287736"/>
    <lineage>
        <taxon>Bacteria</taxon>
        <taxon>Pseudomonadati</taxon>
        <taxon>Pseudomonadota</taxon>
        <taxon>Betaproteobacteria</taxon>
        <taxon>Burkholderiales</taxon>
        <taxon>Alcaligenaceae</taxon>
        <taxon>Achromobacter</taxon>
    </lineage>
</organism>
<keyword evidence="2" id="KW-0472">Membrane</keyword>
<feature type="compositionally biased region" description="Low complexity" evidence="1">
    <location>
        <begin position="52"/>
        <end position="62"/>
    </location>
</feature>
<feature type="transmembrane region" description="Helical" evidence="2">
    <location>
        <begin position="114"/>
        <end position="130"/>
    </location>
</feature>
<gene>
    <name evidence="3" type="ORF">ERS370000_03910</name>
</gene>
<keyword evidence="2" id="KW-1133">Transmembrane helix</keyword>
<feature type="transmembrane region" description="Helical" evidence="2">
    <location>
        <begin position="90"/>
        <end position="108"/>
    </location>
</feature>
<evidence type="ECO:0000256" key="1">
    <source>
        <dbReference type="SAM" id="MobiDB-lite"/>
    </source>
</evidence>
<feature type="region of interest" description="Disordered" evidence="1">
    <location>
        <begin position="43"/>
        <end position="62"/>
    </location>
</feature>
<reference evidence="3 4" key="1">
    <citation type="submission" date="2015-09" db="EMBL/GenBank/DDBJ databases">
        <authorList>
            <consortium name="Pathogen Informatics"/>
        </authorList>
    </citation>
    <scope>NUCLEOTIDE SEQUENCE [LARGE SCALE GENOMIC DNA]</scope>
    <source>
        <strain evidence="3 4">2789STDY5608625</strain>
    </source>
</reference>
<evidence type="ECO:0000313" key="3">
    <source>
        <dbReference type="EMBL" id="CUJ41926.1"/>
    </source>
</evidence>
<name>A0AAD2KKV6_ACHAE</name>
<proteinExistence type="predicted"/>
<dbReference type="EMBL" id="CYTK01000006">
    <property type="protein sequence ID" value="CUJ41926.1"/>
    <property type="molecule type" value="Genomic_DNA"/>
</dbReference>
<evidence type="ECO:0000313" key="4">
    <source>
        <dbReference type="Proteomes" id="UP000044098"/>
    </source>
</evidence>
<sequence length="206" mass="22603">MHCSRCGAAHKGKNSVCDECARVLGNMPSKNIFASDTGSFAANETPPAVTNSQPAASPPADAASRGSWAEAFQRYHIVPLRLRGKPVKTVWLLAAGAAGLAITALGVYAWGMSAWWFILIFLSFISLDTGKDLKRKRYSRFFMMCNLEANRAGEVFYTEIGGQCPVCDGELKLREIGPKRDKKTMAVCCVNGNHRWRFDPRVLGDL</sequence>
<protein>
    <submittedName>
        <fullName evidence="3">Uncharacterized protein</fullName>
    </submittedName>
</protein>
<dbReference type="AlphaFoldDB" id="A0AAD2KKV6"/>